<feature type="transmembrane region" description="Helical" evidence="10">
    <location>
        <begin position="69"/>
        <end position="93"/>
    </location>
</feature>
<feature type="region of interest" description="Disordered" evidence="9">
    <location>
        <begin position="347"/>
        <end position="381"/>
    </location>
</feature>
<feature type="transmembrane region" description="Helical" evidence="10">
    <location>
        <begin position="105"/>
        <end position="125"/>
    </location>
</feature>
<accession>A0A4P6Q3T8</accession>
<gene>
    <name evidence="13" type="ORF">EKD16_17275</name>
</gene>
<dbReference type="EC" id="2.7.13.3" evidence="2"/>
<comment type="catalytic activity">
    <reaction evidence="1">
        <text>ATP + protein L-histidine = ADP + protein N-phospho-L-histidine.</text>
        <dbReference type="EC" id="2.7.13.3"/>
    </reaction>
</comment>
<feature type="domain" description="Signal transduction histidine kinase subgroup 3 dimerisation and phosphoacceptor" evidence="12">
    <location>
        <begin position="193"/>
        <end position="256"/>
    </location>
</feature>
<evidence type="ECO:0000256" key="1">
    <source>
        <dbReference type="ARBA" id="ARBA00000085"/>
    </source>
</evidence>
<evidence type="ECO:0000256" key="3">
    <source>
        <dbReference type="ARBA" id="ARBA00022553"/>
    </source>
</evidence>
<keyword evidence="10" id="KW-1133">Transmembrane helix</keyword>
<dbReference type="Pfam" id="PF07730">
    <property type="entry name" value="HisKA_3"/>
    <property type="match status" value="1"/>
</dbReference>
<keyword evidence="8" id="KW-0902">Two-component regulatory system</keyword>
<feature type="region of interest" description="Disordered" evidence="9">
    <location>
        <begin position="394"/>
        <end position="453"/>
    </location>
</feature>
<dbReference type="Proteomes" id="UP000292235">
    <property type="component" value="Chromosome"/>
</dbReference>
<feature type="compositionally biased region" description="Gly residues" evidence="9">
    <location>
        <begin position="406"/>
        <end position="417"/>
    </location>
</feature>
<feature type="transmembrane region" description="Helical" evidence="10">
    <location>
        <begin position="137"/>
        <end position="158"/>
    </location>
</feature>
<evidence type="ECO:0000313" key="14">
    <source>
        <dbReference type="Proteomes" id="UP000292235"/>
    </source>
</evidence>
<keyword evidence="7" id="KW-0067">ATP-binding</keyword>
<proteinExistence type="predicted"/>
<feature type="transmembrane region" description="Helical" evidence="10">
    <location>
        <begin position="30"/>
        <end position="49"/>
    </location>
</feature>
<evidence type="ECO:0000256" key="4">
    <source>
        <dbReference type="ARBA" id="ARBA00022679"/>
    </source>
</evidence>
<dbReference type="GO" id="GO:0000155">
    <property type="term" value="F:phosphorelay sensor kinase activity"/>
    <property type="evidence" value="ECO:0007669"/>
    <property type="project" value="InterPro"/>
</dbReference>
<keyword evidence="3" id="KW-0597">Phosphoprotein</keyword>
<feature type="domain" description="Histidine kinase/HSP90-like ATPase" evidence="11">
    <location>
        <begin position="318"/>
        <end position="404"/>
    </location>
</feature>
<evidence type="ECO:0000259" key="12">
    <source>
        <dbReference type="Pfam" id="PF07730"/>
    </source>
</evidence>
<dbReference type="Pfam" id="PF02518">
    <property type="entry name" value="HATPase_c"/>
    <property type="match status" value="1"/>
</dbReference>
<feature type="compositionally biased region" description="Polar residues" evidence="9">
    <location>
        <begin position="352"/>
        <end position="373"/>
    </location>
</feature>
<feature type="transmembrane region" description="Helical" evidence="10">
    <location>
        <begin position="461"/>
        <end position="486"/>
    </location>
</feature>
<dbReference type="AlphaFoldDB" id="A0A4P6Q3T8"/>
<keyword evidence="10" id="KW-0812">Transmembrane</keyword>
<dbReference type="Gene3D" id="3.30.565.10">
    <property type="entry name" value="Histidine kinase-like ATPase, C-terminal domain"/>
    <property type="match status" value="1"/>
</dbReference>
<dbReference type="GO" id="GO:0016020">
    <property type="term" value="C:membrane"/>
    <property type="evidence" value="ECO:0007669"/>
    <property type="project" value="InterPro"/>
</dbReference>
<evidence type="ECO:0000259" key="11">
    <source>
        <dbReference type="Pfam" id="PF02518"/>
    </source>
</evidence>
<keyword evidence="5" id="KW-0547">Nucleotide-binding</keyword>
<feature type="transmembrane region" description="Helical" evidence="10">
    <location>
        <begin position="6"/>
        <end position="23"/>
    </location>
</feature>
<dbReference type="KEGG" id="strr:EKD16_17275"/>
<evidence type="ECO:0000256" key="7">
    <source>
        <dbReference type="ARBA" id="ARBA00022840"/>
    </source>
</evidence>
<dbReference type="GO" id="GO:0046983">
    <property type="term" value="F:protein dimerization activity"/>
    <property type="evidence" value="ECO:0007669"/>
    <property type="project" value="InterPro"/>
</dbReference>
<dbReference type="PROSITE" id="PS51257">
    <property type="entry name" value="PROKAR_LIPOPROTEIN"/>
    <property type="match status" value="1"/>
</dbReference>
<name>A0A4P6Q3T8_9ACTN</name>
<organism evidence="13 14">
    <name type="scientific">Streptomonospora litoralis</name>
    <dbReference type="NCBI Taxonomy" id="2498135"/>
    <lineage>
        <taxon>Bacteria</taxon>
        <taxon>Bacillati</taxon>
        <taxon>Actinomycetota</taxon>
        <taxon>Actinomycetes</taxon>
        <taxon>Streptosporangiales</taxon>
        <taxon>Nocardiopsidaceae</taxon>
        <taxon>Streptomonospora</taxon>
    </lineage>
</organism>
<evidence type="ECO:0000256" key="5">
    <source>
        <dbReference type="ARBA" id="ARBA00022741"/>
    </source>
</evidence>
<evidence type="ECO:0000256" key="6">
    <source>
        <dbReference type="ARBA" id="ARBA00022777"/>
    </source>
</evidence>
<dbReference type="InterPro" id="IPR011712">
    <property type="entry name" value="Sig_transdc_His_kin_sub3_dim/P"/>
</dbReference>
<dbReference type="GO" id="GO:0005524">
    <property type="term" value="F:ATP binding"/>
    <property type="evidence" value="ECO:0007669"/>
    <property type="project" value="UniProtKB-KW"/>
</dbReference>
<protein>
    <recommendedName>
        <fullName evidence="2">histidine kinase</fullName>
        <ecNumber evidence="2">2.7.13.3</ecNumber>
    </recommendedName>
</protein>
<feature type="compositionally biased region" description="Low complexity" evidence="9">
    <location>
        <begin position="423"/>
        <end position="445"/>
    </location>
</feature>
<dbReference type="InterPro" id="IPR050482">
    <property type="entry name" value="Sensor_HK_TwoCompSys"/>
</dbReference>
<dbReference type="SUPFAM" id="SSF55874">
    <property type="entry name" value="ATPase domain of HSP90 chaperone/DNA topoisomerase II/histidine kinase"/>
    <property type="match status" value="1"/>
</dbReference>
<sequence>MPGRAGVVVGIVLWGGCTGLISVEAGDVRAAPVPEVAVVAALLAVAFVLRGPRPFTALGIVLGALLTQAVAIALTPATSFVTAYLVPCAVLAFSAGRRSERSVPVVAMVSTAALAALAAYALASARLGDARETLTGIIDWAGAVAVLVAIVIAPWLMGRYWRRHAELRTAGWEIADRMERARDLDAERARLRERSRIATEMHDSLGHELALIAVRAAALEMAPEGDGARGAATELRAAAHGANLRLREIIGVLRENAEHSEPEGAQRPGEHGMSGMPTSGETVEDVSVLVDRAVRAGLSAHLIREGPDTDPASPAGRAAHRVVREALTNAARHAPGAAVTVRMVREDGDSGGSTTVLVSDTGATASSPGSPKTPQAAEGGSGLAGLRTLVEGMGGDFNAGGSTEAEGGGPGGAVGGSGRRRGFGVSARIPDTADAPADPAPAGTETARRLHGARRGARRRLAAALAVPAALVALVAVAGFGVLWYLGTNSVLPPQDYARLSIGQERAAVERMLPRFDYPADELVDPPPVPSGATCRYYLVEWENGLPPVYRLCFADDRLAAKDRIARG</sequence>
<evidence type="ECO:0000256" key="9">
    <source>
        <dbReference type="SAM" id="MobiDB-lite"/>
    </source>
</evidence>
<evidence type="ECO:0000313" key="13">
    <source>
        <dbReference type="EMBL" id="QBI55223.1"/>
    </source>
</evidence>
<dbReference type="InterPro" id="IPR036890">
    <property type="entry name" value="HATPase_C_sf"/>
</dbReference>
<evidence type="ECO:0000256" key="8">
    <source>
        <dbReference type="ARBA" id="ARBA00023012"/>
    </source>
</evidence>
<dbReference type="InterPro" id="IPR003594">
    <property type="entry name" value="HATPase_dom"/>
</dbReference>
<dbReference type="CDD" id="cd16917">
    <property type="entry name" value="HATPase_UhpB-NarQ-NarX-like"/>
    <property type="match status" value="1"/>
</dbReference>
<evidence type="ECO:0000256" key="10">
    <source>
        <dbReference type="SAM" id="Phobius"/>
    </source>
</evidence>
<keyword evidence="6" id="KW-0418">Kinase</keyword>
<dbReference type="Gene3D" id="1.20.5.1930">
    <property type="match status" value="1"/>
</dbReference>
<dbReference type="EMBL" id="CP036455">
    <property type="protein sequence ID" value="QBI55223.1"/>
    <property type="molecule type" value="Genomic_DNA"/>
</dbReference>
<feature type="compositionally biased region" description="Basic and acidic residues" evidence="9">
    <location>
        <begin position="257"/>
        <end position="270"/>
    </location>
</feature>
<dbReference type="PANTHER" id="PTHR24421">
    <property type="entry name" value="NITRATE/NITRITE SENSOR PROTEIN NARX-RELATED"/>
    <property type="match status" value="1"/>
</dbReference>
<keyword evidence="10" id="KW-0472">Membrane</keyword>
<reference evidence="13 14" key="1">
    <citation type="submission" date="2019-02" db="EMBL/GenBank/DDBJ databases">
        <authorList>
            <person name="Khodamoradi S."/>
            <person name="Hahnke R.L."/>
            <person name="Kaempfer P."/>
            <person name="Schumann P."/>
            <person name="Rohde M."/>
            <person name="Steinert M."/>
            <person name="Luzhetskyy A."/>
            <person name="Wink J."/>
            <person name="Ruckert C."/>
        </authorList>
    </citation>
    <scope>NUCLEOTIDE SEQUENCE [LARGE SCALE GENOMIC DNA]</scope>
    <source>
        <strain evidence="13 14">M2</strain>
    </source>
</reference>
<feature type="region of interest" description="Disordered" evidence="9">
    <location>
        <begin position="257"/>
        <end position="280"/>
    </location>
</feature>
<keyword evidence="14" id="KW-1185">Reference proteome</keyword>
<keyword evidence="4" id="KW-0808">Transferase</keyword>
<evidence type="ECO:0000256" key="2">
    <source>
        <dbReference type="ARBA" id="ARBA00012438"/>
    </source>
</evidence>
<dbReference type="PANTHER" id="PTHR24421:SF10">
    <property type="entry name" value="NITRATE_NITRITE SENSOR PROTEIN NARQ"/>
    <property type="match status" value="1"/>
</dbReference>